<dbReference type="SUPFAM" id="SSF88946">
    <property type="entry name" value="Sigma2 domain of RNA polymerase sigma factors"/>
    <property type="match status" value="1"/>
</dbReference>
<dbReference type="Gene3D" id="1.10.1740.10">
    <property type="match status" value="1"/>
</dbReference>
<dbReference type="Proteomes" id="UP000824180">
    <property type="component" value="Unassembled WGS sequence"/>
</dbReference>
<reference evidence="1" key="2">
    <citation type="submission" date="2021-04" db="EMBL/GenBank/DDBJ databases">
        <authorList>
            <person name="Gilroy R."/>
        </authorList>
    </citation>
    <scope>NUCLEOTIDE SEQUENCE</scope>
    <source>
        <strain evidence="1">876</strain>
    </source>
</reference>
<comment type="caution">
    <text evidence="1">The sequence shown here is derived from an EMBL/GenBank/DDBJ whole genome shotgun (WGS) entry which is preliminary data.</text>
</comment>
<dbReference type="GO" id="GO:0003700">
    <property type="term" value="F:DNA-binding transcription factor activity"/>
    <property type="evidence" value="ECO:0007669"/>
    <property type="project" value="InterPro"/>
</dbReference>
<dbReference type="GO" id="GO:0006352">
    <property type="term" value="P:DNA-templated transcription initiation"/>
    <property type="evidence" value="ECO:0007669"/>
    <property type="project" value="InterPro"/>
</dbReference>
<evidence type="ECO:0000313" key="1">
    <source>
        <dbReference type="EMBL" id="MBU3830248.1"/>
    </source>
</evidence>
<dbReference type="EMBL" id="JAHLFK010000056">
    <property type="protein sequence ID" value="MBU3830248.1"/>
    <property type="molecule type" value="Genomic_DNA"/>
</dbReference>
<accession>A0A9E2KW61</accession>
<organism evidence="1 2">
    <name type="scientific">Candidatus Limosilactobacillus merdavium</name>
    <dbReference type="NCBI Taxonomy" id="2838651"/>
    <lineage>
        <taxon>Bacteria</taxon>
        <taxon>Bacillati</taxon>
        <taxon>Bacillota</taxon>
        <taxon>Bacilli</taxon>
        <taxon>Lactobacillales</taxon>
        <taxon>Lactobacillaceae</taxon>
        <taxon>Limosilactobacillus</taxon>
    </lineage>
</organism>
<proteinExistence type="predicted"/>
<dbReference type="AlphaFoldDB" id="A0A9E2KW61"/>
<name>A0A9E2KW61_9LACO</name>
<evidence type="ECO:0008006" key="3">
    <source>
        <dbReference type="Google" id="ProtNLM"/>
    </source>
</evidence>
<evidence type="ECO:0000313" key="2">
    <source>
        <dbReference type="Proteomes" id="UP000824180"/>
    </source>
</evidence>
<sequence length="125" mass="14386">MKNHSADLGLLIQAQVGNEDKFIALFNCYSSLVRRLWQKYYVADLEFDDWCQEAQLVLLKVIYSYRGTDINQFSGFFKQSLINRLLDLYRARQADKRIPVDQLDALGESDSIFIASTTAPLEDVV</sequence>
<dbReference type="InterPro" id="IPR013325">
    <property type="entry name" value="RNA_pol_sigma_r2"/>
</dbReference>
<protein>
    <recommendedName>
        <fullName evidence="3">RNA polymerase sigma-70 region 2 domain-containing protein</fullName>
    </recommendedName>
</protein>
<reference evidence="1" key="1">
    <citation type="journal article" date="2021" name="PeerJ">
        <title>Extensive microbial diversity within the chicken gut microbiome revealed by metagenomics and culture.</title>
        <authorList>
            <person name="Gilroy R."/>
            <person name="Ravi A."/>
            <person name="Getino M."/>
            <person name="Pursley I."/>
            <person name="Horton D.L."/>
            <person name="Alikhan N.F."/>
            <person name="Baker D."/>
            <person name="Gharbi K."/>
            <person name="Hall N."/>
            <person name="Watson M."/>
            <person name="Adriaenssens E.M."/>
            <person name="Foster-Nyarko E."/>
            <person name="Jarju S."/>
            <person name="Secka A."/>
            <person name="Antonio M."/>
            <person name="Oren A."/>
            <person name="Chaudhuri R.R."/>
            <person name="La Ragione R."/>
            <person name="Hildebrand F."/>
            <person name="Pallen M.J."/>
        </authorList>
    </citation>
    <scope>NUCLEOTIDE SEQUENCE</scope>
    <source>
        <strain evidence="1">876</strain>
    </source>
</reference>
<gene>
    <name evidence="1" type="ORF">H9843_05075</name>
</gene>